<evidence type="ECO:0000313" key="4">
    <source>
        <dbReference type="EMBL" id="MBJ7604543.1"/>
    </source>
</evidence>
<sequence length="264" mass="27135">MTDAGRALAGRVAVVTGGNRGIGRGIALAMAKAGAAVAISARNIESLEGVAREVRALGAECIATACDVADEASVAAMGTTVMKRFGRVDVMVANAGVAGPTRPMQDLSLAEWRECIAIDLDGVFLTFRCFIPTMIEAGTGSLIAISSITGKRPLAGRAPYAAAKMAVIGLCRTLAADLGPQGVRVNAVCPGAVAGPRIEDVVRNQARIKGISEGEALRQFTDPTPLRRLVEPDEVGHTCVFLASDAASGITGEDINVSAGLVMY</sequence>
<proteinExistence type="inferred from homology"/>
<dbReference type="PANTHER" id="PTHR42879">
    <property type="entry name" value="3-OXOACYL-(ACYL-CARRIER-PROTEIN) REDUCTASE"/>
    <property type="match status" value="1"/>
</dbReference>
<dbReference type="Proteomes" id="UP000620075">
    <property type="component" value="Unassembled WGS sequence"/>
</dbReference>
<dbReference type="GO" id="GO:0016491">
    <property type="term" value="F:oxidoreductase activity"/>
    <property type="evidence" value="ECO:0007669"/>
    <property type="project" value="UniProtKB-KW"/>
</dbReference>
<dbReference type="Pfam" id="PF13561">
    <property type="entry name" value="adh_short_C2"/>
    <property type="match status" value="1"/>
</dbReference>
<feature type="domain" description="Ketoreductase" evidence="3">
    <location>
        <begin position="11"/>
        <end position="196"/>
    </location>
</feature>
<dbReference type="InterPro" id="IPR020904">
    <property type="entry name" value="Sc_DH/Rdtase_CS"/>
</dbReference>
<reference evidence="4 5" key="1">
    <citation type="submission" date="2020-10" db="EMBL/GenBank/DDBJ databases">
        <title>Ca. Dormibacterota MAGs.</title>
        <authorList>
            <person name="Montgomery K."/>
        </authorList>
    </citation>
    <scope>NUCLEOTIDE SEQUENCE [LARGE SCALE GENOMIC DNA]</scope>
    <source>
        <strain evidence="4">SC8811_S16_3</strain>
    </source>
</reference>
<dbReference type="PROSITE" id="PS00061">
    <property type="entry name" value="ADH_SHORT"/>
    <property type="match status" value="1"/>
</dbReference>
<dbReference type="RefSeq" id="WP_338182362.1">
    <property type="nucleotide sequence ID" value="NZ_JAEKNQ010000059.1"/>
</dbReference>
<name>A0A934KKS1_9BACT</name>
<evidence type="ECO:0000256" key="1">
    <source>
        <dbReference type="ARBA" id="ARBA00006484"/>
    </source>
</evidence>
<gene>
    <name evidence="4" type="ORF">JF888_15415</name>
</gene>
<comment type="similarity">
    <text evidence="1">Belongs to the short-chain dehydrogenases/reductases (SDR) family.</text>
</comment>
<dbReference type="GO" id="GO:0032787">
    <property type="term" value="P:monocarboxylic acid metabolic process"/>
    <property type="evidence" value="ECO:0007669"/>
    <property type="project" value="UniProtKB-ARBA"/>
</dbReference>
<dbReference type="InterPro" id="IPR050259">
    <property type="entry name" value="SDR"/>
</dbReference>
<evidence type="ECO:0000256" key="2">
    <source>
        <dbReference type="ARBA" id="ARBA00023002"/>
    </source>
</evidence>
<organism evidence="4 5">
    <name type="scientific">Candidatus Dormiibacter inghamiae</name>
    <dbReference type="NCBI Taxonomy" id="3127013"/>
    <lineage>
        <taxon>Bacteria</taxon>
        <taxon>Bacillati</taxon>
        <taxon>Candidatus Dormiibacterota</taxon>
        <taxon>Candidatus Dormibacteria</taxon>
        <taxon>Candidatus Dormibacterales</taxon>
        <taxon>Candidatus Dormibacteraceae</taxon>
        <taxon>Candidatus Dormiibacter</taxon>
    </lineage>
</organism>
<evidence type="ECO:0000313" key="5">
    <source>
        <dbReference type="Proteomes" id="UP000620075"/>
    </source>
</evidence>
<dbReference type="EMBL" id="JAEKNQ010000059">
    <property type="protein sequence ID" value="MBJ7604543.1"/>
    <property type="molecule type" value="Genomic_DNA"/>
</dbReference>
<dbReference type="CDD" id="cd05233">
    <property type="entry name" value="SDR_c"/>
    <property type="match status" value="1"/>
</dbReference>
<dbReference type="FunFam" id="3.40.50.720:FF:000084">
    <property type="entry name" value="Short-chain dehydrogenase reductase"/>
    <property type="match status" value="1"/>
</dbReference>
<dbReference type="SUPFAM" id="SSF51735">
    <property type="entry name" value="NAD(P)-binding Rossmann-fold domains"/>
    <property type="match status" value="1"/>
</dbReference>
<dbReference type="InterPro" id="IPR057326">
    <property type="entry name" value="KR_dom"/>
</dbReference>
<accession>A0A934KKS1</accession>
<dbReference type="InterPro" id="IPR002347">
    <property type="entry name" value="SDR_fam"/>
</dbReference>
<evidence type="ECO:0000259" key="3">
    <source>
        <dbReference type="SMART" id="SM00822"/>
    </source>
</evidence>
<dbReference type="AlphaFoldDB" id="A0A934KKS1"/>
<comment type="caution">
    <text evidence="4">The sequence shown here is derived from an EMBL/GenBank/DDBJ whole genome shotgun (WGS) entry which is preliminary data.</text>
</comment>
<keyword evidence="2" id="KW-0560">Oxidoreductase</keyword>
<dbReference type="PRINTS" id="PR00081">
    <property type="entry name" value="GDHRDH"/>
</dbReference>
<dbReference type="Gene3D" id="3.40.50.720">
    <property type="entry name" value="NAD(P)-binding Rossmann-like Domain"/>
    <property type="match status" value="1"/>
</dbReference>
<dbReference type="PANTHER" id="PTHR42879:SF2">
    <property type="entry name" value="3-OXOACYL-[ACYL-CARRIER-PROTEIN] REDUCTASE FABG"/>
    <property type="match status" value="1"/>
</dbReference>
<dbReference type="PRINTS" id="PR00080">
    <property type="entry name" value="SDRFAMILY"/>
</dbReference>
<dbReference type="SMART" id="SM00822">
    <property type="entry name" value="PKS_KR"/>
    <property type="match status" value="1"/>
</dbReference>
<dbReference type="InterPro" id="IPR036291">
    <property type="entry name" value="NAD(P)-bd_dom_sf"/>
</dbReference>
<protein>
    <submittedName>
        <fullName evidence="4">SDR family oxidoreductase</fullName>
    </submittedName>
</protein>